<organism evidence="4 5">
    <name type="scientific">Boletus edulis BED1</name>
    <dbReference type="NCBI Taxonomy" id="1328754"/>
    <lineage>
        <taxon>Eukaryota</taxon>
        <taxon>Fungi</taxon>
        <taxon>Dikarya</taxon>
        <taxon>Basidiomycota</taxon>
        <taxon>Agaricomycotina</taxon>
        <taxon>Agaricomycetes</taxon>
        <taxon>Agaricomycetidae</taxon>
        <taxon>Boletales</taxon>
        <taxon>Boletineae</taxon>
        <taxon>Boletaceae</taxon>
        <taxon>Boletoideae</taxon>
        <taxon>Boletus</taxon>
    </lineage>
</organism>
<dbReference type="AlphaFoldDB" id="A0AAD4BNQ9"/>
<accession>A0AAD4BNQ9</accession>
<comment type="similarity">
    <text evidence="1">Belongs to the RdRP family.</text>
</comment>
<dbReference type="PANTHER" id="PTHR23079">
    <property type="entry name" value="RNA-DEPENDENT RNA POLYMERASE"/>
    <property type="match status" value="1"/>
</dbReference>
<feature type="compositionally biased region" description="Polar residues" evidence="2">
    <location>
        <begin position="12"/>
        <end position="22"/>
    </location>
</feature>
<dbReference type="Pfam" id="PF05183">
    <property type="entry name" value="RdRP"/>
    <property type="match status" value="1"/>
</dbReference>
<evidence type="ECO:0000313" key="5">
    <source>
        <dbReference type="Proteomes" id="UP001194468"/>
    </source>
</evidence>
<evidence type="ECO:0000313" key="4">
    <source>
        <dbReference type="EMBL" id="KAF8435704.1"/>
    </source>
</evidence>
<dbReference type="GO" id="GO:0003723">
    <property type="term" value="F:RNA binding"/>
    <property type="evidence" value="ECO:0007669"/>
    <property type="project" value="UniProtKB-KW"/>
</dbReference>
<comment type="caution">
    <text evidence="4">The sequence shown here is derived from an EMBL/GenBank/DDBJ whole genome shotgun (WGS) entry which is preliminary data.</text>
</comment>
<dbReference type="InterPro" id="IPR007855">
    <property type="entry name" value="RDRP"/>
</dbReference>
<reference evidence="4" key="2">
    <citation type="journal article" date="2020" name="Nat. Commun.">
        <title>Large-scale genome sequencing of mycorrhizal fungi provides insights into the early evolution of symbiotic traits.</title>
        <authorList>
            <person name="Miyauchi S."/>
            <person name="Kiss E."/>
            <person name="Kuo A."/>
            <person name="Drula E."/>
            <person name="Kohler A."/>
            <person name="Sanchez-Garcia M."/>
            <person name="Morin E."/>
            <person name="Andreopoulos B."/>
            <person name="Barry K.W."/>
            <person name="Bonito G."/>
            <person name="Buee M."/>
            <person name="Carver A."/>
            <person name="Chen C."/>
            <person name="Cichocki N."/>
            <person name="Clum A."/>
            <person name="Culley D."/>
            <person name="Crous P.W."/>
            <person name="Fauchery L."/>
            <person name="Girlanda M."/>
            <person name="Hayes R.D."/>
            <person name="Keri Z."/>
            <person name="LaButti K."/>
            <person name="Lipzen A."/>
            <person name="Lombard V."/>
            <person name="Magnuson J."/>
            <person name="Maillard F."/>
            <person name="Murat C."/>
            <person name="Nolan M."/>
            <person name="Ohm R.A."/>
            <person name="Pangilinan J."/>
            <person name="Pereira M.F."/>
            <person name="Perotto S."/>
            <person name="Peter M."/>
            <person name="Pfister S."/>
            <person name="Riley R."/>
            <person name="Sitrit Y."/>
            <person name="Stielow J.B."/>
            <person name="Szollosi G."/>
            <person name="Zifcakova L."/>
            <person name="Stursova M."/>
            <person name="Spatafora J.W."/>
            <person name="Tedersoo L."/>
            <person name="Vaario L.M."/>
            <person name="Yamada A."/>
            <person name="Yan M."/>
            <person name="Wang P."/>
            <person name="Xu J."/>
            <person name="Bruns T."/>
            <person name="Baldrian P."/>
            <person name="Vilgalys R."/>
            <person name="Dunand C."/>
            <person name="Henrissat B."/>
            <person name="Grigoriev I.V."/>
            <person name="Hibbett D."/>
            <person name="Nagy L.G."/>
            <person name="Martin F.M."/>
        </authorList>
    </citation>
    <scope>NUCLEOTIDE SEQUENCE</scope>
    <source>
        <strain evidence="4">BED1</strain>
    </source>
</reference>
<dbReference type="InterPro" id="IPR057596">
    <property type="entry name" value="RDRP_core"/>
</dbReference>
<keyword evidence="1" id="KW-0808">Transferase</keyword>
<evidence type="ECO:0000259" key="3">
    <source>
        <dbReference type="Pfam" id="PF05183"/>
    </source>
</evidence>
<keyword evidence="1" id="KW-0548">Nucleotidyltransferase</keyword>
<feature type="domain" description="RDRP core" evidence="3">
    <location>
        <begin position="249"/>
        <end position="889"/>
    </location>
</feature>
<comment type="catalytic activity">
    <reaction evidence="1">
        <text>RNA(n) + a ribonucleoside 5'-triphosphate = RNA(n+1) + diphosphate</text>
        <dbReference type="Rhea" id="RHEA:21248"/>
        <dbReference type="Rhea" id="RHEA-COMP:14527"/>
        <dbReference type="Rhea" id="RHEA-COMP:17342"/>
        <dbReference type="ChEBI" id="CHEBI:33019"/>
        <dbReference type="ChEBI" id="CHEBI:61557"/>
        <dbReference type="ChEBI" id="CHEBI:140395"/>
        <dbReference type="EC" id="2.7.7.48"/>
    </reaction>
</comment>
<keyword evidence="1" id="KW-0694">RNA-binding</keyword>
<protein>
    <recommendedName>
        <fullName evidence="1">RNA-dependent RNA polymerase</fullName>
        <ecNumber evidence="1">2.7.7.48</ecNumber>
    </recommendedName>
</protein>
<proteinExistence type="inferred from homology"/>
<dbReference type="GO" id="GO:0031380">
    <property type="term" value="C:nuclear RNA-directed RNA polymerase complex"/>
    <property type="evidence" value="ECO:0007669"/>
    <property type="project" value="TreeGrafter"/>
</dbReference>
<sequence>MCIRPPPFHSLGSKQTTGTECVTVSERTRSLRFQKATAPKRSPSPMDVDSADAEDMQAAGAVRPGSGIAVPTKRPTDMHDIPGPKSQPPSPSTLPQPAKRLHGATSPPQKPPPESCSAFGAELDPFLIAHDATAQRLMDANHLTWGTTYEIARGVTKGQWTWSEVTREKIQKLRGSNACAAHQVAAVMQDREVPRVAEAEVWVEYDREQAAIIENQGRGLGGMGLWEGKDDWYGGRIQQVGRLVREGPTRFSIQLEKPEIRRSHRFSRFLGSRRILQVRVVDDLMYKCGDEVRTFLSSSRFILCGRVFLPFHAKEGSMYMMETDQNYERLPNDQDGDRLRMSLNDFTNWHNPLQPNSHQPISKWSTRWALGLSTSVPSIEIDPKNIFELPDIYVSPKDWEGKAPAEKVLTDGCGLINGAALTQIMRLMKYSSRPTAVQGRIGGSKGMWLLHHDPLEQIPDGPVKIWIRSSQTKIQLGPTSELGRAQRIFDLLAPSRVTTPSRLSSQTLVNLASNGISHQILKELMAKGLQEEIQSFIDWNKPQSMILVWKAVERAGSVVVSRLRRLLAGQARALGLGQLHPPENQSQEEEEEDGELNYLQPLTDIGHKKSSGQPITLHETVLELLQSGFHPLKLDLLFKKLEAVITLVLDDYVKKFHIPIMESCEAYIVPDPYGVLEEGQVHFKSSEPIINPSTGEQTDIILGDVLVSRNPTRLPSDIQKVQAVAHPKLSNYVNVIVFPIKGKQSLASFLGGGGKLSFITLLQTGIEAISEALPFATAPSNLFDSFERRVEHVTNFDIRITDLGPKLEQQEFQRILLLGLEETRVGLYSKFHDAAVYEYGYGHPKAIHLAYMFTTCLDASKTGLRVKSSVFDRDRCQWGAKKSWYQWKLEQGKEKGKGVKSNPPNLLKREGSSEPFILDVLMMEGEKLREEALQKYRSLKAHSADQDEDLSRPWNVAKAKAAQARSQGILGFSENLEDIKAQVEKALEKYHRAVAISQGTGPKATSSSARLGDSHYDEAASVFAQSPPFRGFVFFSDEDVQTLKASFASIKGLSFAFSVAFHDLCAIKARAAGNIALTHQFAQCITVPNIVARTLSQVHATDT</sequence>
<evidence type="ECO:0000256" key="2">
    <source>
        <dbReference type="SAM" id="MobiDB-lite"/>
    </source>
</evidence>
<dbReference type="EMBL" id="WHUW01000024">
    <property type="protein sequence ID" value="KAF8435704.1"/>
    <property type="molecule type" value="Genomic_DNA"/>
</dbReference>
<dbReference type="Proteomes" id="UP001194468">
    <property type="component" value="Unassembled WGS sequence"/>
</dbReference>
<keyword evidence="5" id="KW-1185">Reference proteome</keyword>
<gene>
    <name evidence="4" type="ORF">L210DRAFT_3613525</name>
</gene>
<name>A0AAD4BNQ9_BOLED</name>
<reference evidence="4" key="1">
    <citation type="submission" date="2019-10" db="EMBL/GenBank/DDBJ databases">
        <authorList>
            <consortium name="DOE Joint Genome Institute"/>
            <person name="Kuo A."/>
            <person name="Miyauchi S."/>
            <person name="Kiss E."/>
            <person name="Drula E."/>
            <person name="Kohler A."/>
            <person name="Sanchez-Garcia M."/>
            <person name="Andreopoulos B."/>
            <person name="Barry K.W."/>
            <person name="Bonito G."/>
            <person name="Buee M."/>
            <person name="Carver A."/>
            <person name="Chen C."/>
            <person name="Cichocki N."/>
            <person name="Clum A."/>
            <person name="Culley D."/>
            <person name="Crous P.W."/>
            <person name="Fauchery L."/>
            <person name="Girlanda M."/>
            <person name="Hayes R."/>
            <person name="Keri Z."/>
            <person name="LaButti K."/>
            <person name="Lipzen A."/>
            <person name="Lombard V."/>
            <person name="Magnuson J."/>
            <person name="Maillard F."/>
            <person name="Morin E."/>
            <person name="Murat C."/>
            <person name="Nolan M."/>
            <person name="Ohm R."/>
            <person name="Pangilinan J."/>
            <person name="Pereira M."/>
            <person name="Perotto S."/>
            <person name="Peter M."/>
            <person name="Riley R."/>
            <person name="Sitrit Y."/>
            <person name="Stielow B."/>
            <person name="Szollosi G."/>
            <person name="Zifcakova L."/>
            <person name="Stursova M."/>
            <person name="Spatafora J.W."/>
            <person name="Tedersoo L."/>
            <person name="Vaario L.-M."/>
            <person name="Yamada A."/>
            <person name="Yan M."/>
            <person name="Wang P."/>
            <person name="Xu J."/>
            <person name="Bruns T."/>
            <person name="Baldrian P."/>
            <person name="Vilgalys R."/>
            <person name="Henrissat B."/>
            <person name="Grigoriev I.V."/>
            <person name="Hibbett D."/>
            <person name="Nagy L.G."/>
            <person name="Martin F.M."/>
        </authorList>
    </citation>
    <scope>NUCLEOTIDE SEQUENCE</scope>
    <source>
        <strain evidence="4">BED1</strain>
    </source>
</reference>
<dbReference type="PANTHER" id="PTHR23079:SF14">
    <property type="entry name" value="RNA-DEPENDENT RNA POLYMERASE"/>
    <property type="match status" value="1"/>
</dbReference>
<feature type="compositionally biased region" description="Pro residues" evidence="2">
    <location>
        <begin position="85"/>
        <end position="94"/>
    </location>
</feature>
<dbReference type="EC" id="2.7.7.48" evidence="1"/>
<evidence type="ECO:0000256" key="1">
    <source>
        <dbReference type="RuleBase" id="RU363098"/>
    </source>
</evidence>
<dbReference type="GO" id="GO:0003968">
    <property type="term" value="F:RNA-directed RNA polymerase activity"/>
    <property type="evidence" value="ECO:0007669"/>
    <property type="project" value="UniProtKB-KW"/>
</dbReference>
<feature type="region of interest" description="Disordered" evidence="2">
    <location>
        <begin position="1"/>
        <end position="118"/>
    </location>
</feature>
<dbReference type="GO" id="GO:0030422">
    <property type="term" value="P:siRNA processing"/>
    <property type="evidence" value="ECO:0007669"/>
    <property type="project" value="TreeGrafter"/>
</dbReference>
<keyword evidence="1" id="KW-0696">RNA-directed RNA polymerase</keyword>